<keyword evidence="6 8" id="KW-0472">Membrane</keyword>
<feature type="compositionally biased region" description="Pro residues" evidence="7">
    <location>
        <begin position="126"/>
        <end position="139"/>
    </location>
</feature>
<feature type="domain" description="MacB-like periplasmic core" evidence="10">
    <location>
        <begin position="20"/>
        <end position="258"/>
    </location>
</feature>
<evidence type="ECO:0000256" key="6">
    <source>
        <dbReference type="ARBA" id="ARBA00023136"/>
    </source>
</evidence>
<feature type="transmembrane region" description="Helical" evidence="8">
    <location>
        <begin position="460"/>
        <end position="483"/>
    </location>
</feature>
<evidence type="ECO:0000256" key="4">
    <source>
        <dbReference type="ARBA" id="ARBA00022692"/>
    </source>
</evidence>
<feature type="transmembrane region" description="Helical" evidence="8">
    <location>
        <begin position="341"/>
        <end position="365"/>
    </location>
</feature>
<comment type="subcellular location">
    <subcellularLocation>
        <location evidence="1">Cell membrane</location>
        <topology evidence="1">Multi-pass membrane protein</topology>
    </subcellularLocation>
</comment>
<proteinExistence type="inferred from homology"/>
<keyword evidence="5 8" id="KW-1133">Transmembrane helix</keyword>
<evidence type="ECO:0000256" key="2">
    <source>
        <dbReference type="ARBA" id="ARBA00005236"/>
    </source>
</evidence>
<keyword evidence="4 8" id="KW-0812">Transmembrane</keyword>
<gene>
    <name evidence="11" type="primary">ytrF</name>
    <name evidence="11" type="ORF">Thiowin_03624</name>
</gene>
<dbReference type="PANTHER" id="PTHR30489">
    <property type="entry name" value="LIPOPROTEIN-RELEASING SYSTEM TRANSMEMBRANE PROTEIN LOLE"/>
    <property type="match status" value="1"/>
</dbReference>
<feature type="compositionally biased region" description="Low complexity" evidence="7">
    <location>
        <begin position="140"/>
        <end position="157"/>
    </location>
</feature>
<keyword evidence="3" id="KW-1003">Cell membrane</keyword>
<evidence type="ECO:0000259" key="9">
    <source>
        <dbReference type="Pfam" id="PF02687"/>
    </source>
</evidence>
<name>A0ABZ0SES3_9GAMM</name>
<feature type="domain" description="ABC3 transporter permease C-terminal" evidence="9">
    <location>
        <begin position="747"/>
        <end position="861"/>
    </location>
</feature>
<feature type="transmembrane region" description="Helical" evidence="8">
    <location>
        <begin position="787"/>
        <end position="815"/>
    </location>
</feature>
<evidence type="ECO:0000256" key="1">
    <source>
        <dbReference type="ARBA" id="ARBA00004651"/>
    </source>
</evidence>
<reference evidence="11 12" key="1">
    <citation type="journal article" date="2023" name="Microorganisms">
        <title>Thiorhodovibrio frisius and Trv. litoralis spp. nov., Two Novel Members from a Clade of Fastidious Purple Sulfur Bacteria That Exhibit Unique Red-Shifted Light-Harvesting Capabilities.</title>
        <authorList>
            <person name="Methner A."/>
            <person name="Kuzyk S.B."/>
            <person name="Petersen J."/>
            <person name="Bauer S."/>
            <person name="Brinkmann H."/>
            <person name="Sichau K."/>
            <person name="Wanner G."/>
            <person name="Wolf J."/>
            <person name="Neumann-Schaal M."/>
            <person name="Henke P."/>
            <person name="Tank M."/>
            <person name="Sproer C."/>
            <person name="Bunk B."/>
            <person name="Overmann J."/>
        </authorList>
    </citation>
    <scope>NUCLEOTIDE SEQUENCE [LARGE SCALE GENOMIC DNA]</scope>
    <source>
        <strain evidence="11 12">DSM 6702</strain>
    </source>
</reference>
<evidence type="ECO:0000259" key="10">
    <source>
        <dbReference type="Pfam" id="PF12704"/>
    </source>
</evidence>
<feature type="transmembrane region" description="Helical" evidence="8">
    <location>
        <begin position="504"/>
        <end position="531"/>
    </location>
</feature>
<evidence type="ECO:0000313" key="12">
    <source>
        <dbReference type="Proteomes" id="UP001432180"/>
    </source>
</evidence>
<feature type="transmembrane region" description="Helical" evidence="8">
    <location>
        <begin position="434"/>
        <end position="454"/>
    </location>
</feature>
<evidence type="ECO:0000256" key="8">
    <source>
        <dbReference type="SAM" id="Phobius"/>
    </source>
</evidence>
<feature type="transmembrane region" description="Helical" evidence="8">
    <location>
        <begin position="739"/>
        <end position="766"/>
    </location>
</feature>
<dbReference type="Pfam" id="PF02687">
    <property type="entry name" value="FtsX"/>
    <property type="match status" value="2"/>
</dbReference>
<accession>A0ABZ0SES3</accession>
<dbReference type="Pfam" id="PF12704">
    <property type="entry name" value="MacB_PCD"/>
    <property type="match status" value="2"/>
</dbReference>
<dbReference type="RefSeq" id="WP_328984306.1">
    <property type="nucleotide sequence ID" value="NZ_CP121472.1"/>
</dbReference>
<feature type="transmembrane region" description="Helical" evidence="8">
    <location>
        <begin position="385"/>
        <end position="405"/>
    </location>
</feature>
<evidence type="ECO:0000313" key="11">
    <source>
        <dbReference type="EMBL" id="WPL18551.1"/>
    </source>
</evidence>
<dbReference type="InterPro" id="IPR025857">
    <property type="entry name" value="MacB_PCD"/>
</dbReference>
<feature type="transmembrane region" description="Helical" evidence="8">
    <location>
        <begin position="835"/>
        <end position="855"/>
    </location>
</feature>
<dbReference type="InterPro" id="IPR003838">
    <property type="entry name" value="ABC3_permease_C"/>
</dbReference>
<organism evidence="11 12">
    <name type="scientific">Thiorhodovibrio winogradskyi</name>
    <dbReference type="NCBI Taxonomy" id="77007"/>
    <lineage>
        <taxon>Bacteria</taxon>
        <taxon>Pseudomonadati</taxon>
        <taxon>Pseudomonadota</taxon>
        <taxon>Gammaproteobacteria</taxon>
        <taxon>Chromatiales</taxon>
        <taxon>Chromatiaceae</taxon>
        <taxon>Thiorhodovibrio</taxon>
    </lineage>
</organism>
<sequence>MPATLRHLFLASLWRRRLPTVLSVLAIALGVALGLAVQLIHRGALDEFERGVRLLNGQADLQVLAGASGFDDRLFAEIAQLPEVAAASPVLEVRARRPGRSSERDSLRILGVDVLRLAAVNPALMPVPGPAPESAPDPAPDQVSDQASDLASASANADTREADPDLLATLREDALFLSPAAAERLELQPGDTLTLQAGTEERDLRIAGTLPSAGVGQEVAVMDIAGAQRQFARLGVLTRVDLRLRQDLPPARAREAIGARLPPGLTVLPPEEAAAESLGLTRAYRVNLTMLATIALLTGGFLVFSTQWLAVVRRRRELAFLRALGLTRAELWRGLLAEGALLGLLGGLIGALLAYLLAALAFAAVGGDLGAGFFRGLNPRLSWQWLATLFYLALGLAAGLAGAWLPAREAAQAAPAQALKAGDEAAAFRARARWGWTSAAALLAAALCTLPPLWGIPVFGYAAVLLILLTALLALPGVTRLIGWPRLGLAWISGPLPRLAQARLTAAPGQTVVAGAGVVASVALAASMAVMVDSFRGSVDDWLTRMLPADLYLRASDSSASGFLSPGQVEQVRALPGVRDIYPVRFDSLRLDAARPAVSLIARRVDGAGGLPLVAGDLQGPETGEAPAWISEALADQWRLGVNDRLELPLGGKPRPFVIAGIWRDYARAQGSVVIRMDHYRALSGDPLTNDLGLMLLPDADPEALMRAIRDTLGESLSEMILPNDLRAMILTIFDRTFLVTYLMEGVAVLIGLFGIATTFAALASSRRREFGILRHLGLRRRDIGRLLGLEAALAALLAVVVGLVAGGAIAWVLIEVINRQSFHWSMELAVPVGLLSLFAAAMILLAAAAARFAGARAMRQDAVLAVREDW</sequence>
<feature type="domain" description="ABC3 transporter permease C-terminal" evidence="9">
    <location>
        <begin position="290"/>
        <end position="412"/>
    </location>
</feature>
<evidence type="ECO:0000256" key="5">
    <source>
        <dbReference type="ARBA" id="ARBA00022989"/>
    </source>
</evidence>
<evidence type="ECO:0000256" key="3">
    <source>
        <dbReference type="ARBA" id="ARBA00022475"/>
    </source>
</evidence>
<comment type="similarity">
    <text evidence="2">Belongs to the ABC-4 integral membrane protein family. LolC/E subfamily.</text>
</comment>
<keyword evidence="12" id="KW-1185">Reference proteome</keyword>
<protein>
    <submittedName>
        <fullName evidence="11">ABC transporter permease YtrF</fullName>
    </submittedName>
</protein>
<feature type="region of interest" description="Disordered" evidence="7">
    <location>
        <begin position="126"/>
        <end position="160"/>
    </location>
</feature>
<feature type="transmembrane region" description="Helical" evidence="8">
    <location>
        <begin position="290"/>
        <end position="312"/>
    </location>
</feature>
<dbReference type="Proteomes" id="UP001432180">
    <property type="component" value="Chromosome"/>
</dbReference>
<dbReference type="PANTHER" id="PTHR30489:SF0">
    <property type="entry name" value="LIPOPROTEIN-RELEASING SYSTEM TRANSMEMBRANE PROTEIN LOLE"/>
    <property type="match status" value="1"/>
</dbReference>
<dbReference type="EMBL" id="CP121472">
    <property type="protein sequence ID" value="WPL18551.1"/>
    <property type="molecule type" value="Genomic_DNA"/>
</dbReference>
<dbReference type="InterPro" id="IPR051447">
    <property type="entry name" value="Lipoprotein-release_system"/>
</dbReference>
<evidence type="ECO:0000256" key="7">
    <source>
        <dbReference type="SAM" id="MobiDB-lite"/>
    </source>
</evidence>
<feature type="domain" description="MacB-like periplasmic core" evidence="10">
    <location>
        <begin position="516"/>
        <end position="711"/>
    </location>
</feature>